<reference evidence="1" key="1">
    <citation type="journal article" date="2021" name="Proc. Natl. Acad. Sci. U.S.A.">
        <title>A Catalog of Tens of Thousands of Viruses from Human Metagenomes Reveals Hidden Associations with Chronic Diseases.</title>
        <authorList>
            <person name="Tisza M.J."/>
            <person name="Buck C.B."/>
        </authorList>
    </citation>
    <scope>NUCLEOTIDE SEQUENCE</scope>
    <source>
        <strain evidence="1">Ctcj91</strain>
    </source>
</reference>
<protein>
    <submittedName>
        <fullName evidence="1">Uncharacterized protein</fullName>
    </submittedName>
</protein>
<name>A0A8S5QYI6_9CAUD</name>
<accession>A0A8S5QYI6</accession>
<proteinExistence type="predicted"/>
<evidence type="ECO:0000313" key="1">
    <source>
        <dbReference type="EMBL" id="DAE23740.1"/>
    </source>
</evidence>
<sequence length="151" mass="16019">MLRCSDQSVLCHCDRRGCNGKPLIGFSVSPEDGGANLFGKTVDSLQENVVVGESEITGTLKHVTGYTGFSSNTSEQEGNYLALKVDADSEDAIVTVELVGGTKGPVTLDEDMNIVLLIKNKDTQSIKVTVNDGEDSATKTYGLTGLTLETE</sequence>
<organism evidence="1">
    <name type="scientific">Siphoviridae sp. ctcj91</name>
    <dbReference type="NCBI Taxonomy" id="2826395"/>
    <lineage>
        <taxon>Viruses</taxon>
        <taxon>Duplodnaviria</taxon>
        <taxon>Heunggongvirae</taxon>
        <taxon>Uroviricota</taxon>
        <taxon>Caudoviricetes</taxon>
    </lineage>
</organism>
<dbReference type="EMBL" id="BK015758">
    <property type="protein sequence ID" value="DAE23740.1"/>
    <property type="molecule type" value="Genomic_DNA"/>
</dbReference>